<dbReference type="CDD" id="cd12148">
    <property type="entry name" value="fungal_TF_MHR"/>
    <property type="match status" value="1"/>
</dbReference>
<dbReference type="EMBL" id="JAXOVC010000001">
    <property type="protein sequence ID" value="KAK4508752.1"/>
    <property type="molecule type" value="Genomic_DNA"/>
</dbReference>
<feature type="region of interest" description="Disordered" evidence="2">
    <location>
        <begin position="1"/>
        <end position="21"/>
    </location>
</feature>
<organism evidence="4 5">
    <name type="scientific">Zasmidium cellare</name>
    <name type="common">Wine cellar mold</name>
    <name type="synonym">Racodium cellare</name>
    <dbReference type="NCBI Taxonomy" id="395010"/>
    <lineage>
        <taxon>Eukaryota</taxon>
        <taxon>Fungi</taxon>
        <taxon>Dikarya</taxon>
        <taxon>Ascomycota</taxon>
        <taxon>Pezizomycotina</taxon>
        <taxon>Dothideomycetes</taxon>
        <taxon>Dothideomycetidae</taxon>
        <taxon>Mycosphaerellales</taxon>
        <taxon>Mycosphaerellaceae</taxon>
        <taxon>Zasmidium</taxon>
    </lineage>
</organism>
<feature type="domain" description="Xylanolytic transcriptional activator regulatory" evidence="3">
    <location>
        <begin position="24"/>
        <end position="208"/>
    </location>
</feature>
<evidence type="ECO:0000313" key="4">
    <source>
        <dbReference type="EMBL" id="KAK4508752.1"/>
    </source>
</evidence>
<gene>
    <name evidence="4" type="ORF">PRZ48_002491</name>
</gene>
<evidence type="ECO:0000313" key="5">
    <source>
        <dbReference type="Proteomes" id="UP001305779"/>
    </source>
</evidence>
<comment type="caution">
    <text evidence="4">The sequence shown here is derived from an EMBL/GenBank/DDBJ whole genome shotgun (WGS) entry which is preliminary data.</text>
</comment>
<dbReference type="InterPro" id="IPR007219">
    <property type="entry name" value="XnlR_reg_dom"/>
</dbReference>
<evidence type="ECO:0000256" key="1">
    <source>
        <dbReference type="ARBA" id="ARBA00023242"/>
    </source>
</evidence>
<feature type="compositionally biased region" description="Polar residues" evidence="2">
    <location>
        <begin position="217"/>
        <end position="229"/>
    </location>
</feature>
<keyword evidence="5" id="KW-1185">Reference proteome</keyword>
<protein>
    <recommendedName>
        <fullName evidence="3">Xylanolytic transcriptional activator regulatory domain-containing protein</fullName>
    </recommendedName>
</protein>
<dbReference type="PANTHER" id="PTHR47785">
    <property type="entry name" value="ZN(II)2CYS6 TRANSCRIPTION FACTOR (EUROFUNG)-RELATED-RELATED"/>
    <property type="match status" value="1"/>
</dbReference>
<name>A0ABR0F461_ZASCE</name>
<dbReference type="Pfam" id="PF04082">
    <property type="entry name" value="Fungal_trans"/>
    <property type="match status" value="1"/>
</dbReference>
<evidence type="ECO:0000256" key="2">
    <source>
        <dbReference type="SAM" id="MobiDB-lite"/>
    </source>
</evidence>
<evidence type="ECO:0000259" key="3">
    <source>
        <dbReference type="Pfam" id="PF04082"/>
    </source>
</evidence>
<dbReference type="Proteomes" id="UP001305779">
    <property type="component" value="Unassembled WGS sequence"/>
</dbReference>
<dbReference type="PANTHER" id="PTHR47785:SF6">
    <property type="entry name" value="ZN(II)2CYS6 TRANSCRIPTION FACTOR (EUROFUNG)"/>
    <property type="match status" value="1"/>
</dbReference>
<dbReference type="InterPro" id="IPR053181">
    <property type="entry name" value="EcdB-like_regulator"/>
</dbReference>
<feature type="compositionally biased region" description="Polar residues" evidence="2">
    <location>
        <begin position="1"/>
        <end position="19"/>
    </location>
</feature>
<keyword evidence="1" id="KW-0539">Nucleus</keyword>
<sequence>MNDNWTTNAQRSEGSSQKGTKIRAPGLALFNEARRQQSMMHSHELLEKVQALLLQGMYYDSASCYLDLWQSLTAASVACQILVKAHGDDWSGPRGDFVKRAYWTCVLIEDLFHVDLDLPPTGITTMQDEVPFPHFHEIRDDSDDSYSPRQKSRSESACMLFLAMLTLRRIITRIHRTLHSTTEQAAISIDDTKSDILAELVSQLNSWKTALPGRLQWSDSPNSPLSSTPHSREEHTRTQPQTDSIFDRQRAPGPSTPETANSSLDSLTMPLSYEHIDVVVLRIRYYYARLIAELPLLYKCLHTLEDISPEERIRCGQAIRYACDWPLIMSPLLRDRKRLVPQNFACTHNFIWITVLLHLATRNKRLLEICQKDDMLARVARSQQQTLFWLHDLSETDCIAHWAWHTLKLRNLGAVS</sequence>
<proteinExistence type="predicted"/>
<reference evidence="4 5" key="1">
    <citation type="journal article" date="2023" name="G3 (Bethesda)">
        <title>A chromosome-level genome assembly of Zasmidium syzygii isolated from banana leaves.</title>
        <authorList>
            <person name="van Westerhoven A.C."/>
            <person name="Mehrabi R."/>
            <person name="Talebi R."/>
            <person name="Steentjes M.B.F."/>
            <person name="Corcolon B."/>
            <person name="Chong P.A."/>
            <person name="Kema G.H.J."/>
            <person name="Seidl M.F."/>
        </authorList>
    </citation>
    <scope>NUCLEOTIDE SEQUENCE [LARGE SCALE GENOMIC DNA]</scope>
    <source>
        <strain evidence="4 5">P124</strain>
    </source>
</reference>
<accession>A0ABR0F461</accession>
<feature type="region of interest" description="Disordered" evidence="2">
    <location>
        <begin position="215"/>
        <end position="264"/>
    </location>
</feature>